<keyword evidence="4 7" id="KW-1133">Transmembrane helix</keyword>
<comment type="similarity">
    <text evidence="6">Belongs to the MIP/aquaporin (TC 1.A.8) family.</text>
</comment>
<evidence type="ECO:0000256" key="5">
    <source>
        <dbReference type="ARBA" id="ARBA00023136"/>
    </source>
</evidence>
<dbReference type="Gene3D" id="1.20.1080.10">
    <property type="entry name" value="Glycerol uptake facilitator protein"/>
    <property type="match status" value="1"/>
</dbReference>
<dbReference type="InterPro" id="IPR022357">
    <property type="entry name" value="MIP_CS"/>
</dbReference>
<proteinExistence type="inferred from homology"/>
<name>A0A6M6BLP6_9BACT</name>
<evidence type="ECO:0000256" key="6">
    <source>
        <dbReference type="RuleBase" id="RU000477"/>
    </source>
</evidence>
<dbReference type="InterPro" id="IPR023271">
    <property type="entry name" value="Aquaporin-like"/>
</dbReference>
<comment type="subcellular location">
    <subcellularLocation>
        <location evidence="1">Membrane</location>
        <topology evidence="1">Multi-pass membrane protein</topology>
    </subcellularLocation>
</comment>
<feature type="transmembrane region" description="Helical" evidence="7">
    <location>
        <begin position="7"/>
        <end position="25"/>
    </location>
</feature>
<keyword evidence="3 6" id="KW-0812">Transmembrane</keyword>
<gene>
    <name evidence="8" type="ORF">HMJ29_19095</name>
</gene>
<reference evidence="8 9" key="1">
    <citation type="submission" date="2020-05" db="EMBL/GenBank/DDBJ databases">
        <title>Complete genome sequence of Hymenobacter sp. TS19 in Coasted Sand Dune.</title>
        <authorList>
            <person name="Lee J.-H."/>
            <person name="Jung J.-H."/>
            <person name="Jeong S."/>
            <person name="Zhao L."/>
            <person name="Kim M.-K."/>
            <person name="Seo H.-S."/>
            <person name="Lim S."/>
        </authorList>
    </citation>
    <scope>NUCLEOTIDE SEQUENCE [LARGE SCALE GENOMIC DNA]</scope>
    <source>
        <strain evidence="8 9">TS19</strain>
    </source>
</reference>
<feature type="transmembrane region" description="Helical" evidence="7">
    <location>
        <begin position="146"/>
        <end position="169"/>
    </location>
</feature>
<dbReference type="PANTHER" id="PTHR45724:SF27">
    <property type="entry name" value="AQUAPORIN NIP2-1-RELATED"/>
    <property type="match status" value="1"/>
</dbReference>
<dbReference type="Proteomes" id="UP000501623">
    <property type="component" value="Chromosome"/>
</dbReference>
<evidence type="ECO:0000256" key="3">
    <source>
        <dbReference type="ARBA" id="ARBA00022692"/>
    </source>
</evidence>
<sequence>MRRYVSEVLGTFAVIFCGTGAIVINQESHGAITHVGIAITFGLIVTSMIYAFGPISGAHFNPAVSIAFTAARKFPVRELLPYVLSQLLGAVLASATLRFLFPANALLGATLPAGSELQSFVLEFILTYFLMLVIMNVAYGSKEQGLFAGVAIGGVVLLEAMFAGPICGASMNPTRSFSPALLSGHLEHLWLYLVAPTLGALAAVFTWQFLTQPATAAEATKASL</sequence>
<dbReference type="InterPro" id="IPR034294">
    <property type="entry name" value="Aquaporin_transptr"/>
</dbReference>
<dbReference type="GO" id="GO:0015267">
    <property type="term" value="F:channel activity"/>
    <property type="evidence" value="ECO:0007669"/>
    <property type="project" value="InterPro"/>
</dbReference>
<dbReference type="GO" id="GO:0016020">
    <property type="term" value="C:membrane"/>
    <property type="evidence" value="ECO:0007669"/>
    <property type="project" value="UniProtKB-SubCell"/>
</dbReference>
<organism evidence="8 9">
    <name type="scientific">Hymenobacter taeanensis</name>
    <dbReference type="NCBI Taxonomy" id="2735321"/>
    <lineage>
        <taxon>Bacteria</taxon>
        <taxon>Pseudomonadati</taxon>
        <taxon>Bacteroidota</taxon>
        <taxon>Cytophagia</taxon>
        <taxon>Cytophagales</taxon>
        <taxon>Hymenobacteraceae</taxon>
        <taxon>Hymenobacter</taxon>
    </lineage>
</organism>
<dbReference type="InterPro" id="IPR000425">
    <property type="entry name" value="MIP"/>
</dbReference>
<keyword evidence="2 6" id="KW-0813">Transport</keyword>
<feature type="transmembrane region" description="Helical" evidence="7">
    <location>
        <begin position="31"/>
        <end position="52"/>
    </location>
</feature>
<evidence type="ECO:0000313" key="9">
    <source>
        <dbReference type="Proteomes" id="UP000501623"/>
    </source>
</evidence>
<evidence type="ECO:0000256" key="7">
    <source>
        <dbReference type="SAM" id="Phobius"/>
    </source>
</evidence>
<feature type="transmembrane region" description="Helical" evidence="7">
    <location>
        <begin position="79"/>
        <end position="100"/>
    </location>
</feature>
<dbReference type="KEGG" id="hts:HMJ29_19095"/>
<feature type="transmembrane region" description="Helical" evidence="7">
    <location>
        <begin position="189"/>
        <end position="210"/>
    </location>
</feature>
<keyword evidence="5 7" id="KW-0472">Membrane</keyword>
<dbReference type="AlphaFoldDB" id="A0A6M6BLP6"/>
<dbReference type="PANTHER" id="PTHR45724">
    <property type="entry name" value="AQUAPORIN NIP2-1"/>
    <property type="match status" value="1"/>
</dbReference>
<keyword evidence="9" id="KW-1185">Reference proteome</keyword>
<evidence type="ECO:0000313" key="8">
    <source>
        <dbReference type="EMBL" id="QJX48902.1"/>
    </source>
</evidence>
<evidence type="ECO:0000256" key="2">
    <source>
        <dbReference type="ARBA" id="ARBA00022448"/>
    </source>
</evidence>
<protein>
    <submittedName>
        <fullName evidence="8">Aquaporin</fullName>
    </submittedName>
</protein>
<evidence type="ECO:0000256" key="4">
    <source>
        <dbReference type="ARBA" id="ARBA00022989"/>
    </source>
</evidence>
<dbReference type="PRINTS" id="PR00783">
    <property type="entry name" value="MINTRINSICP"/>
</dbReference>
<dbReference type="SUPFAM" id="SSF81338">
    <property type="entry name" value="Aquaporin-like"/>
    <property type="match status" value="1"/>
</dbReference>
<dbReference type="EMBL" id="CP053538">
    <property type="protein sequence ID" value="QJX48902.1"/>
    <property type="molecule type" value="Genomic_DNA"/>
</dbReference>
<evidence type="ECO:0000256" key="1">
    <source>
        <dbReference type="ARBA" id="ARBA00004141"/>
    </source>
</evidence>
<dbReference type="Pfam" id="PF00230">
    <property type="entry name" value="MIP"/>
    <property type="match status" value="1"/>
</dbReference>
<dbReference type="PROSITE" id="PS00221">
    <property type="entry name" value="MIP"/>
    <property type="match status" value="1"/>
</dbReference>
<feature type="transmembrane region" description="Helical" evidence="7">
    <location>
        <begin position="120"/>
        <end position="139"/>
    </location>
</feature>
<accession>A0A6M6BLP6</accession>